<organism evidence="2 3">
    <name type="scientific">Halobacteriovorax marinus (strain ATCC BAA-682 / DSM 15412 / SJ)</name>
    <name type="common">Bacteriovorax marinus</name>
    <dbReference type="NCBI Taxonomy" id="862908"/>
    <lineage>
        <taxon>Bacteria</taxon>
        <taxon>Pseudomonadati</taxon>
        <taxon>Bdellovibrionota</taxon>
        <taxon>Bacteriovoracia</taxon>
        <taxon>Bacteriovoracales</taxon>
        <taxon>Halobacteriovoraceae</taxon>
        <taxon>Halobacteriovorax</taxon>
    </lineage>
</organism>
<dbReference type="Pfam" id="PF04773">
    <property type="entry name" value="FecR"/>
    <property type="match status" value="1"/>
</dbReference>
<dbReference type="HOGENOM" id="CLU_854611_0_0_7"/>
<evidence type="ECO:0000313" key="3">
    <source>
        <dbReference type="Proteomes" id="UP000008963"/>
    </source>
</evidence>
<dbReference type="PANTHER" id="PTHR38731:SF1">
    <property type="entry name" value="FECR PROTEIN DOMAIN-CONTAINING PROTEIN"/>
    <property type="match status" value="1"/>
</dbReference>
<dbReference type="Proteomes" id="UP000008963">
    <property type="component" value="Chromosome"/>
</dbReference>
<keyword evidence="3" id="KW-1185">Reference proteome</keyword>
<dbReference type="AlphaFoldDB" id="E1X4E1"/>
<feature type="domain" description="FecR protein" evidence="1">
    <location>
        <begin position="56"/>
        <end position="155"/>
    </location>
</feature>
<dbReference type="STRING" id="862908.BMS_2314"/>
<dbReference type="PANTHER" id="PTHR38731">
    <property type="entry name" value="LIPL45-RELATED LIPOPROTEIN-RELATED"/>
    <property type="match status" value="1"/>
</dbReference>
<dbReference type="eggNOG" id="COG4254">
    <property type="taxonomic scope" value="Bacteria"/>
</dbReference>
<proteinExistence type="predicted"/>
<dbReference type="PATRIC" id="fig|862908.3.peg.2201"/>
<sequence length="325" mass="36411">MRSVFLVTFTFLISITTLAIEKGIGQVALIKGEASVVRNNKKISLTLNAMLDEADIISTSDQSLLKITLKDKTNFILGANSTLEIKKYSTNDRQNIFNFIKGSFRTKVQEKVKEDQSLQFMANQVSVGVRGTEFLTNTYTVSNKGVSDLALLEGNLQTAVTNSQEFALKAGEVINTTAYQTSKEVKKLSESAIKELLSNELSLLPKLQDISGKFNEMNDFFETSLSTPTPPLPSIAAGAASAAALVTAPKVLADKEEKKEPRPIAITNRHNLKNEPWDIRDAILRRKEMREENNCFYWFYKALPGSGELERFRRERDCDDFEYDL</sequence>
<reference evidence="3" key="1">
    <citation type="journal article" date="2013" name="ISME J.">
        <title>A small predatory core genome in the divergent marine Bacteriovorax marinus SJ and the terrestrial Bdellovibrio bacteriovorus.</title>
        <authorList>
            <person name="Crossman L.C."/>
            <person name="Chen H."/>
            <person name="Cerdeno-Tarraga A.M."/>
            <person name="Brooks K."/>
            <person name="Quail M.A."/>
            <person name="Pineiro S.A."/>
            <person name="Hobley L."/>
            <person name="Sockett R.E."/>
            <person name="Bentley S.D."/>
            <person name="Parkhill J."/>
            <person name="Williams H.N."/>
            <person name="Stine O.C."/>
        </authorList>
    </citation>
    <scope>NUCLEOTIDE SEQUENCE [LARGE SCALE GENOMIC DNA]</scope>
    <source>
        <strain evidence="3">ATCC BAA-682 / DSM 15412 / SJ</strain>
    </source>
</reference>
<protein>
    <recommendedName>
        <fullName evidence="1">FecR protein domain-containing protein</fullName>
    </recommendedName>
</protein>
<dbReference type="Gene3D" id="2.60.120.1440">
    <property type="match status" value="1"/>
</dbReference>
<dbReference type="EMBL" id="FQ312005">
    <property type="protein sequence ID" value="CBW27113.1"/>
    <property type="molecule type" value="Genomic_DNA"/>
</dbReference>
<gene>
    <name evidence="2" type="ordered locus">BMS_2314</name>
</gene>
<evidence type="ECO:0000313" key="2">
    <source>
        <dbReference type="EMBL" id="CBW27113.1"/>
    </source>
</evidence>
<dbReference type="KEGG" id="bmx:BMS_2314"/>
<evidence type="ECO:0000259" key="1">
    <source>
        <dbReference type="Pfam" id="PF04773"/>
    </source>
</evidence>
<accession>E1X4E1</accession>
<dbReference type="InterPro" id="IPR006860">
    <property type="entry name" value="FecR"/>
</dbReference>
<name>E1X4E1_HALMS</name>